<evidence type="ECO:0000256" key="9">
    <source>
        <dbReference type="ARBA" id="ARBA00073635"/>
    </source>
</evidence>
<name>A0A086AJC1_FLAHY</name>
<proteinExistence type="inferred from homology"/>
<comment type="function">
    <text evidence="6">Catalyzes the adenylation by ATP of the carboxyl group of the C-terminal glycine of sulfur carrier protein MoaD.</text>
</comment>
<dbReference type="NCBIfam" id="NF004281">
    <property type="entry name" value="PRK05690.1"/>
    <property type="match status" value="1"/>
</dbReference>
<dbReference type="GO" id="GO:0061605">
    <property type="term" value="F:molybdopterin-synthase adenylyltransferase activity"/>
    <property type="evidence" value="ECO:0007669"/>
    <property type="project" value="UniProtKB-EC"/>
</dbReference>
<dbReference type="Proteomes" id="UP000028712">
    <property type="component" value="Unassembled WGS sequence"/>
</dbReference>
<evidence type="ECO:0000256" key="4">
    <source>
        <dbReference type="ARBA" id="ARBA00022840"/>
    </source>
</evidence>
<dbReference type="Pfam" id="PF00581">
    <property type="entry name" value="Rhodanese"/>
    <property type="match status" value="1"/>
</dbReference>
<dbReference type="eggNOG" id="COG0476">
    <property type="taxonomic scope" value="Bacteria"/>
</dbReference>
<dbReference type="Gene3D" id="3.40.250.10">
    <property type="entry name" value="Rhodanese-like domain"/>
    <property type="match status" value="1"/>
</dbReference>
<dbReference type="EC" id="2.7.7.80" evidence="8"/>
<dbReference type="InterPro" id="IPR045886">
    <property type="entry name" value="ThiF/MoeB/HesA"/>
</dbReference>
<evidence type="ECO:0000256" key="3">
    <source>
        <dbReference type="ARBA" id="ARBA00022741"/>
    </source>
</evidence>
<dbReference type="GO" id="GO:0004792">
    <property type="term" value="F:thiosulfate-cyanide sulfurtransferase activity"/>
    <property type="evidence" value="ECO:0007669"/>
    <property type="project" value="TreeGrafter"/>
</dbReference>
<dbReference type="SUPFAM" id="SSF69572">
    <property type="entry name" value="Activating enzymes of the ubiquitin-like proteins"/>
    <property type="match status" value="1"/>
</dbReference>
<dbReference type="PROSITE" id="PS50206">
    <property type="entry name" value="RHODANESE_3"/>
    <property type="match status" value="1"/>
</dbReference>
<dbReference type="STRING" id="991.IW20_09890"/>
<comment type="catalytic activity">
    <reaction evidence="5">
        <text>[molybdopterin-synthase sulfur-carrier protein]-C-terminal Gly-Gly + ATP + H(+) = [molybdopterin-synthase sulfur-carrier protein]-C-terminal Gly-Gly-AMP + diphosphate</text>
        <dbReference type="Rhea" id="RHEA:43616"/>
        <dbReference type="Rhea" id="RHEA-COMP:12159"/>
        <dbReference type="Rhea" id="RHEA-COMP:12202"/>
        <dbReference type="ChEBI" id="CHEBI:15378"/>
        <dbReference type="ChEBI" id="CHEBI:30616"/>
        <dbReference type="ChEBI" id="CHEBI:33019"/>
        <dbReference type="ChEBI" id="CHEBI:90618"/>
        <dbReference type="ChEBI" id="CHEBI:90778"/>
        <dbReference type="EC" id="2.7.7.80"/>
    </reaction>
</comment>
<dbReference type="PANTHER" id="PTHR10953">
    <property type="entry name" value="UBIQUITIN-ACTIVATING ENZYME E1"/>
    <property type="match status" value="1"/>
</dbReference>
<dbReference type="EMBL" id="JPRM01000013">
    <property type="protein sequence ID" value="KFF16785.1"/>
    <property type="molecule type" value="Genomic_DNA"/>
</dbReference>
<keyword evidence="2" id="KW-0808">Transferase</keyword>
<dbReference type="GO" id="GO:0008146">
    <property type="term" value="F:sulfotransferase activity"/>
    <property type="evidence" value="ECO:0007669"/>
    <property type="project" value="TreeGrafter"/>
</dbReference>
<keyword evidence="3" id="KW-0547">Nucleotide-binding</keyword>
<dbReference type="InterPro" id="IPR001763">
    <property type="entry name" value="Rhodanese-like_dom"/>
</dbReference>
<evidence type="ECO:0000256" key="10">
    <source>
        <dbReference type="ARBA" id="ARBA00075110"/>
    </source>
</evidence>
<evidence type="ECO:0000256" key="7">
    <source>
        <dbReference type="ARBA" id="ARBA00063809"/>
    </source>
</evidence>
<dbReference type="Gene3D" id="3.40.50.720">
    <property type="entry name" value="NAD(P)-binding Rossmann-like Domain"/>
    <property type="match status" value="1"/>
</dbReference>
<reference evidence="14 15" key="1">
    <citation type="submission" date="2014-07" db="EMBL/GenBank/DDBJ databases">
        <title>Genome of Flavobacterium hydatis DSM 2063.</title>
        <authorList>
            <person name="Pipes S.E."/>
            <person name="Stropko S.J."/>
            <person name="Newman J.D."/>
        </authorList>
    </citation>
    <scope>NUCLEOTIDE SEQUENCE [LARGE SCALE GENOMIC DNA]</scope>
    <source>
        <strain evidence="14 15">DSM 2063</strain>
    </source>
</reference>
<sequence length="370" mass="40974">MTTICRWINTFNMSALRYNRQIILPEVGEIGQQKMLKAKVLVIGAGGLASAILPYLAAAGVGEIGIVDDDVIELSNLHRQVIYKNDAVGKSKVLEAKRMANELNPTAKINAITERLSGNNALDLFIDYDIVVDATDNLSTKYLINDACCVVNKPLVYGSIYRFEGQVSVFNYKNGPTYRCLYPDENSQSLNCNDAGVIGISVGIIGMLQANEVIKMILGIGDVLRGKILVYNLLDNEQQKYDFEKKESLVINKSAFEAKYKVIENQGEEIAAETILDKIDANEVIFLDVRNLGELPEINFKNKIQIPLLSLEDEIGKLNKSQTIYVFCQSGIRSKMATELLKKHQFKNVKSIIGGALILNQLLAEGSKAF</sequence>
<keyword evidence="4" id="KW-0067">ATP-binding</keyword>
<dbReference type="GO" id="GO:0005829">
    <property type="term" value="C:cytosol"/>
    <property type="evidence" value="ECO:0007669"/>
    <property type="project" value="TreeGrafter"/>
</dbReference>
<gene>
    <name evidence="14" type="ORF">IW20_09890</name>
</gene>
<dbReference type="CDD" id="cd00757">
    <property type="entry name" value="ThiF_MoeB_HesA_family"/>
    <property type="match status" value="1"/>
</dbReference>
<dbReference type="Pfam" id="PF00899">
    <property type="entry name" value="ThiF"/>
    <property type="match status" value="1"/>
</dbReference>
<dbReference type="GO" id="GO:0008641">
    <property type="term" value="F:ubiquitin-like modifier activating enzyme activity"/>
    <property type="evidence" value="ECO:0007669"/>
    <property type="project" value="InterPro"/>
</dbReference>
<evidence type="ECO:0000256" key="5">
    <source>
        <dbReference type="ARBA" id="ARBA00052218"/>
    </source>
</evidence>
<comment type="subunit">
    <text evidence="7">Homodimer. Forms a stable heterotetrameric complex of 2 MoeB and 2 MoaD during adenylation of MoaD.</text>
</comment>
<evidence type="ECO:0000313" key="14">
    <source>
        <dbReference type="EMBL" id="KFF16785.1"/>
    </source>
</evidence>
<evidence type="ECO:0000259" key="13">
    <source>
        <dbReference type="PROSITE" id="PS50206"/>
    </source>
</evidence>
<evidence type="ECO:0000256" key="8">
    <source>
        <dbReference type="ARBA" id="ARBA00066884"/>
    </source>
</evidence>
<evidence type="ECO:0000256" key="11">
    <source>
        <dbReference type="ARBA" id="ARBA00075328"/>
    </source>
</evidence>
<dbReference type="FunFam" id="3.40.50.720:FF:000033">
    <property type="entry name" value="Adenylyltransferase and sulfurtransferase MOCS3"/>
    <property type="match status" value="1"/>
</dbReference>
<evidence type="ECO:0000256" key="2">
    <source>
        <dbReference type="ARBA" id="ARBA00022679"/>
    </source>
</evidence>
<protein>
    <recommendedName>
        <fullName evidence="9">Molybdopterin-synthase adenylyltransferase</fullName>
        <ecNumber evidence="8">2.7.7.80</ecNumber>
    </recommendedName>
    <alternativeName>
        <fullName evidence="12">MoaD protein adenylase</fullName>
    </alternativeName>
    <alternativeName>
        <fullName evidence="10">Molybdopterin-converting factor subunit 1 adenylase</fullName>
    </alternativeName>
    <alternativeName>
        <fullName evidence="11">Sulfur carrier protein MoaD adenylyltransferase</fullName>
    </alternativeName>
</protein>
<organism evidence="14 15">
    <name type="scientific">Flavobacterium hydatis</name>
    <name type="common">Cytophaga aquatilis</name>
    <dbReference type="NCBI Taxonomy" id="991"/>
    <lineage>
        <taxon>Bacteria</taxon>
        <taxon>Pseudomonadati</taxon>
        <taxon>Bacteroidota</taxon>
        <taxon>Flavobacteriia</taxon>
        <taxon>Flavobacteriales</taxon>
        <taxon>Flavobacteriaceae</taxon>
        <taxon>Flavobacterium</taxon>
    </lineage>
</organism>
<comment type="similarity">
    <text evidence="1">Belongs to the HesA/MoeB/ThiF family.</text>
</comment>
<evidence type="ECO:0000256" key="12">
    <source>
        <dbReference type="ARBA" id="ARBA00078531"/>
    </source>
</evidence>
<dbReference type="AlphaFoldDB" id="A0A086AJC1"/>
<dbReference type="InterPro" id="IPR035985">
    <property type="entry name" value="Ubiquitin-activating_enz"/>
</dbReference>
<evidence type="ECO:0000256" key="6">
    <source>
        <dbReference type="ARBA" id="ARBA00055169"/>
    </source>
</evidence>
<comment type="caution">
    <text evidence="14">The sequence shown here is derived from an EMBL/GenBank/DDBJ whole genome shotgun (WGS) entry which is preliminary data.</text>
</comment>
<accession>A0A086AJC1</accession>
<evidence type="ECO:0000313" key="15">
    <source>
        <dbReference type="Proteomes" id="UP000028712"/>
    </source>
</evidence>
<feature type="domain" description="Rhodanese" evidence="13">
    <location>
        <begin position="280"/>
        <end position="355"/>
    </location>
</feature>
<evidence type="ECO:0000256" key="1">
    <source>
        <dbReference type="ARBA" id="ARBA00009919"/>
    </source>
</evidence>
<dbReference type="InterPro" id="IPR036873">
    <property type="entry name" value="Rhodanese-like_dom_sf"/>
</dbReference>
<dbReference type="PANTHER" id="PTHR10953:SF102">
    <property type="entry name" value="ADENYLYLTRANSFERASE AND SULFURTRANSFERASE MOCS3"/>
    <property type="match status" value="1"/>
</dbReference>
<dbReference type="GO" id="GO:0005524">
    <property type="term" value="F:ATP binding"/>
    <property type="evidence" value="ECO:0007669"/>
    <property type="project" value="UniProtKB-KW"/>
</dbReference>
<dbReference type="InterPro" id="IPR000594">
    <property type="entry name" value="ThiF_NAD_FAD-bd"/>
</dbReference>